<dbReference type="Pfam" id="PF13538">
    <property type="entry name" value="UvrD_C_2"/>
    <property type="match status" value="1"/>
</dbReference>
<dbReference type="Gene3D" id="3.40.50.300">
    <property type="entry name" value="P-loop containing nucleotide triphosphate hydrolases"/>
    <property type="match status" value="3"/>
</dbReference>
<keyword evidence="8" id="KW-1185">Reference proteome</keyword>
<dbReference type="GO" id="GO:0005829">
    <property type="term" value="C:cytosol"/>
    <property type="evidence" value="ECO:0007669"/>
    <property type="project" value="TreeGrafter"/>
</dbReference>
<dbReference type="PANTHER" id="PTHR11070">
    <property type="entry name" value="UVRD / RECB / PCRA DNA HELICASE FAMILY MEMBER"/>
    <property type="match status" value="1"/>
</dbReference>
<evidence type="ECO:0000259" key="6">
    <source>
        <dbReference type="PROSITE" id="PS51198"/>
    </source>
</evidence>
<dbReference type="OrthoDB" id="9787585at2"/>
<dbReference type="GO" id="GO:0016787">
    <property type="term" value="F:hydrolase activity"/>
    <property type="evidence" value="ECO:0007669"/>
    <property type="project" value="UniProtKB-UniRule"/>
</dbReference>
<sequence length="768" mass="89203">MSHDTENRQYEQRRVEKVVEVINNKEENLEARSAGLKQSVVELRKTFWDDVTVNLEEMDDIIETQESIKQQAAILSQKEQFHGKISAEIQTLQRLRNAPYFGRFDFIEEPGTEKESLYIGIASLMDQDEEDFLVYDWRAPISSLYYDFSPGPAHYQTLDSTISGEMTLKRQFIIKQGVIEGMFDTGITIGDELLQQALGNNASTSMKNIVATIQKEQNKIIRNERSKLLIVQGVAGSGKTSAALQRIAYLMYRYREELHADNIVLFSPNPLFSSYISNVLPELGETNVRQMTFLDYLKNGIGGNLTIESPFEQMEYVLTQTESEHYPIRMKNMDYLSTIDFMQLIDAFTSDLNGSGIQFKPIKFRGRTLIDQGQIGEYFYSLDKEIAIPNKMEMVSKWLLQELSKYQQQEIAEDWVMEQIELLDKEDYMRAYQRAEEKMQSSTVQDEEKILRRYMVKRFFQPLKKRVKQFAFVNILATYQQLFTEWNTKELPNNWQDIRAQIATDLSQKFLTWENATPYLYFKGRLLGDSADRSVRQLIIDEAQDYSAFQFAYIKHLFPYTRMTLLGDVNQAIYTHVAKENPLIPVEHVESHERITLTKSYRSTKQIVDFTTYFAPGHEPIEPFNREGSKPELINLQNENEWMTTVLTCVEEQLKKGNETIALICKTLEESEQIYHLLQDKLPIHLVNEETYTFEKGVLVLPIYLAKGIEFDAVIIPDASADHYSLESDKSLFYTACTRAMHALTILCRQEISPFIKLVPKELYDVKE</sequence>
<dbReference type="InterPro" id="IPR027785">
    <property type="entry name" value="UvrD-like_helicase_C"/>
</dbReference>
<dbReference type="InterPro" id="IPR000212">
    <property type="entry name" value="DNA_helicase_UvrD/REP"/>
</dbReference>
<feature type="domain" description="UvrD-like helicase ATP-binding" evidence="6">
    <location>
        <begin position="212"/>
        <end position="604"/>
    </location>
</feature>
<keyword evidence="1 5" id="KW-0547">Nucleotide-binding</keyword>
<dbReference type="PANTHER" id="PTHR11070:SF17">
    <property type="entry name" value="DNA HELICASE IV"/>
    <property type="match status" value="1"/>
</dbReference>
<feature type="binding site" evidence="5">
    <location>
        <begin position="233"/>
        <end position="240"/>
    </location>
    <ligand>
        <name>ATP</name>
        <dbReference type="ChEBI" id="CHEBI:30616"/>
    </ligand>
</feature>
<keyword evidence="2 5" id="KW-0378">Hydrolase</keyword>
<gene>
    <name evidence="7" type="ORF">D1B32_21220</name>
</gene>
<name>A0A417YAT7_9BACI</name>
<evidence type="ECO:0000256" key="2">
    <source>
        <dbReference type="ARBA" id="ARBA00022801"/>
    </source>
</evidence>
<protein>
    <recommendedName>
        <fullName evidence="6">UvrD-like helicase ATP-binding domain-containing protein</fullName>
    </recommendedName>
</protein>
<dbReference type="InterPro" id="IPR027417">
    <property type="entry name" value="P-loop_NTPase"/>
</dbReference>
<dbReference type="AlphaFoldDB" id="A0A417YAT7"/>
<evidence type="ECO:0000256" key="1">
    <source>
        <dbReference type="ARBA" id="ARBA00022741"/>
    </source>
</evidence>
<keyword evidence="3 5" id="KW-0347">Helicase</keyword>
<evidence type="ECO:0000256" key="4">
    <source>
        <dbReference type="ARBA" id="ARBA00022840"/>
    </source>
</evidence>
<dbReference type="SUPFAM" id="SSF52540">
    <property type="entry name" value="P-loop containing nucleoside triphosphate hydrolases"/>
    <property type="match status" value="1"/>
</dbReference>
<evidence type="ECO:0000313" key="8">
    <source>
        <dbReference type="Proteomes" id="UP000285456"/>
    </source>
</evidence>
<dbReference type="GO" id="GO:0003677">
    <property type="term" value="F:DNA binding"/>
    <property type="evidence" value="ECO:0007669"/>
    <property type="project" value="InterPro"/>
</dbReference>
<accession>A0A417YAT7</accession>
<keyword evidence="4 5" id="KW-0067">ATP-binding</keyword>
<evidence type="ECO:0000313" key="7">
    <source>
        <dbReference type="EMBL" id="RHW29627.1"/>
    </source>
</evidence>
<proteinExistence type="predicted"/>
<dbReference type="RefSeq" id="WP_118890384.1">
    <property type="nucleotide sequence ID" value="NZ_PHUT01000022.1"/>
</dbReference>
<reference evidence="7 8" key="1">
    <citation type="journal article" date="2007" name="Int. J. Syst. Evol. Microbiol.">
        <title>Oceanobacillus profundus sp. nov., isolated from a deep-sea sediment core.</title>
        <authorList>
            <person name="Kim Y.G."/>
            <person name="Choi D.H."/>
            <person name="Hyun S."/>
            <person name="Cho B.C."/>
        </authorList>
    </citation>
    <scope>NUCLEOTIDE SEQUENCE [LARGE SCALE GENOMIC DNA]</scope>
    <source>
        <strain evidence="7 8">DSM 18246</strain>
    </source>
</reference>
<dbReference type="Proteomes" id="UP000285456">
    <property type="component" value="Unassembled WGS sequence"/>
</dbReference>
<dbReference type="GO" id="GO:0005524">
    <property type="term" value="F:ATP binding"/>
    <property type="evidence" value="ECO:0007669"/>
    <property type="project" value="UniProtKB-UniRule"/>
</dbReference>
<dbReference type="PROSITE" id="PS51198">
    <property type="entry name" value="UVRD_HELICASE_ATP_BIND"/>
    <property type="match status" value="1"/>
</dbReference>
<comment type="caution">
    <text evidence="7">The sequence shown here is derived from an EMBL/GenBank/DDBJ whole genome shotgun (WGS) entry which is preliminary data.</text>
</comment>
<dbReference type="NCBIfam" id="NF041464">
    <property type="entry name" value="HelD_BACSU"/>
    <property type="match status" value="1"/>
</dbReference>
<dbReference type="InterPro" id="IPR014016">
    <property type="entry name" value="UvrD-like_ATP-bd"/>
</dbReference>
<dbReference type="Pfam" id="PF00580">
    <property type="entry name" value="UvrD-helicase"/>
    <property type="match status" value="1"/>
</dbReference>
<evidence type="ECO:0000256" key="5">
    <source>
        <dbReference type="PROSITE-ProRule" id="PRU00560"/>
    </source>
</evidence>
<organism evidence="7 8">
    <name type="scientific">Oceanobacillus profundus</name>
    <dbReference type="NCBI Taxonomy" id="372463"/>
    <lineage>
        <taxon>Bacteria</taxon>
        <taxon>Bacillati</taxon>
        <taxon>Bacillota</taxon>
        <taxon>Bacilli</taxon>
        <taxon>Bacillales</taxon>
        <taxon>Bacillaceae</taxon>
        <taxon>Oceanobacillus</taxon>
    </lineage>
</organism>
<dbReference type="GO" id="GO:0043138">
    <property type="term" value="F:3'-5' DNA helicase activity"/>
    <property type="evidence" value="ECO:0007669"/>
    <property type="project" value="TreeGrafter"/>
</dbReference>
<dbReference type="InterPro" id="IPR048228">
    <property type="entry name" value="HelD_bacillota"/>
</dbReference>
<dbReference type="EMBL" id="QWEH01000022">
    <property type="protein sequence ID" value="RHW29627.1"/>
    <property type="molecule type" value="Genomic_DNA"/>
</dbReference>
<dbReference type="GO" id="GO:0000725">
    <property type="term" value="P:recombinational repair"/>
    <property type="evidence" value="ECO:0007669"/>
    <property type="project" value="TreeGrafter"/>
</dbReference>
<evidence type="ECO:0000256" key="3">
    <source>
        <dbReference type="ARBA" id="ARBA00022806"/>
    </source>
</evidence>